<dbReference type="Gene3D" id="3.30.565.10">
    <property type="entry name" value="Histidine kinase-like ATPase, C-terminal domain"/>
    <property type="match status" value="1"/>
</dbReference>
<reference evidence="3 4" key="1">
    <citation type="journal article" date="2010" name="ChemBioChem">
        <title>Cloning and characterization of the biosynthetic gene cluster of 16-membered macrolide antibiotic FD-891: involvement of a dual functional cytochrome P450 monooxygenase catalyzing epoxidation and hydroxylation.</title>
        <authorList>
            <person name="Kudo F."/>
            <person name="Motegi A."/>
            <person name="Mizoue K."/>
            <person name="Eguchi T."/>
        </authorList>
    </citation>
    <scope>NUCLEOTIDE SEQUENCE [LARGE SCALE GENOMIC DNA]</scope>
    <source>
        <strain evidence="3 4">A-8890</strain>
    </source>
</reference>
<dbReference type="RefSeq" id="WP_286252786.1">
    <property type="nucleotide sequence ID" value="NZ_AP018448.1"/>
</dbReference>
<dbReference type="PANTHER" id="PTHR35526">
    <property type="entry name" value="ANTI-SIGMA-F FACTOR RSBW-RELATED"/>
    <property type="match status" value="1"/>
</dbReference>
<dbReference type="SUPFAM" id="SSF55874">
    <property type="entry name" value="ATPase domain of HSP90 chaperone/DNA topoisomerase II/histidine kinase"/>
    <property type="match status" value="1"/>
</dbReference>
<name>A0ABN5VIS5_9ACTN</name>
<protein>
    <recommendedName>
        <fullName evidence="2">Histidine kinase/HSP90-like ATPase domain-containing protein</fullName>
    </recommendedName>
</protein>
<dbReference type="PANTHER" id="PTHR35526:SF3">
    <property type="entry name" value="ANTI-SIGMA-F FACTOR RSBW"/>
    <property type="match status" value="1"/>
</dbReference>
<keyword evidence="1" id="KW-0808">Transferase</keyword>
<dbReference type="CDD" id="cd16936">
    <property type="entry name" value="HATPase_RsbW-like"/>
    <property type="match status" value="1"/>
</dbReference>
<accession>A0ABN5VIS5</accession>
<evidence type="ECO:0000256" key="1">
    <source>
        <dbReference type="ARBA" id="ARBA00022527"/>
    </source>
</evidence>
<dbReference type="EMBL" id="AP018448">
    <property type="protein sequence ID" value="BBC33297.1"/>
    <property type="molecule type" value="Genomic_DNA"/>
</dbReference>
<keyword evidence="4" id="KW-1185">Reference proteome</keyword>
<evidence type="ECO:0000313" key="4">
    <source>
        <dbReference type="Proteomes" id="UP001321542"/>
    </source>
</evidence>
<evidence type="ECO:0000313" key="3">
    <source>
        <dbReference type="EMBL" id="BBC33297.1"/>
    </source>
</evidence>
<dbReference type="InterPro" id="IPR003594">
    <property type="entry name" value="HATPase_dom"/>
</dbReference>
<reference evidence="3 4" key="2">
    <citation type="journal article" date="2023" name="ChemBioChem">
        <title>Acyltransferase Domain Exchange between Two Independent Type I Polyketide Synthases in the Same Producer Strain of Macrolide Antibiotics.</title>
        <authorList>
            <person name="Kudo F."/>
            <person name="Kishikawa K."/>
            <person name="Tsuboi K."/>
            <person name="Kido T."/>
            <person name="Usui T."/>
            <person name="Hashimoto J."/>
            <person name="Shin-Ya K."/>
            <person name="Miyanaga A."/>
            <person name="Eguchi T."/>
        </authorList>
    </citation>
    <scope>NUCLEOTIDE SEQUENCE [LARGE SCALE GENOMIC DNA]</scope>
    <source>
        <strain evidence="3 4">A-8890</strain>
    </source>
</reference>
<dbReference type="InterPro" id="IPR036890">
    <property type="entry name" value="HATPase_C_sf"/>
</dbReference>
<organism evidence="3 4">
    <name type="scientific">Streptomyces graminofaciens</name>
    <dbReference type="NCBI Taxonomy" id="68212"/>
    <lineage>
        <taxon>Bacteria</taxon>
        <taxon>Bacillati</taxon>
        <taxon>Actinomycetota</taxon>
        <taxon>Actinomycetes</taxon>
        <taxon>Kitasatosporales</taxon>
        <taxon>Streptomycetaceae</taxon>
        <taxon>Streptomyces</taxon>
    </lineage>
</organism>
<proteinExistence type="predicted"/>
<dbReference type="Proteomes" id="UP001321542">
    <property type="component" value="Chromosome"/>
</dbReference>
<keyword evidence="1" id="KW-0723">Serine/threonine-protein kinase</keyword>
<feature type="domain" description="Histidine kinase/HSP90-like ATPase" evidence="2">
    <location>
        <begin position="44"/>
        <end position="133"/>
    </location>
</feature>
<keyword evidence="1" id="KW-0418">Kinase</keyword>
<evidence type="ECO:0000259" key="2">
    <source>
        <dbReference type="Pfam" id="PF02518"/>
    </source>
</evidence>
<dbReference type="InterPro" id="IPR050267">
    <property type="entry name" value="Anti-sigma-factor_SerPK"/>
</dbReference>
<gene>
    <name evidence="3" type="ORF">SGFS_045910</name>
</gene>
<sequence length="137" mass="15056">MPDPTPWHCHLELPNDPRSPHIARHTIRTTLLGYAQPPGLTDTAELLTSESVSNAVKHSDGPISIRLRAHHAAIRIGVMDNHPELPEPVSTTPDQGFGRGLFLVEALSDAWGRYPVTSHSRTPSWKVVWFELSAACG</sequence>
<dbReference type="Pfam" id="PF02518">
    <property type="entry name" value="HATPase_c"/>
    <property type="match status" value="1"/>
</dbReference>